<evidence type="ECO:0000256" key="3">
    <source>
        <dbReference type="ARBA" id="ARBA00022692"/>
    </source>
</evidence>
<evidence type="ECO:0000313" key="9">
    <source>
        <dbReference type="Proteomes" id="UP000564885"/>
    </source>
</evidence>
<evidence type="ECO:0000259" key="7">
    <source>
        <dbReference type="Pfam" id="PF04138"/>
    </source>
</evidence>
<keyword evidence="9" id="KW-1185">Reference proteome</keyword>
<keyword evidence="5 6" id="KW-0472">Membrane</keyword>
<dbReference type="InterPro" id="IPR051401">
    <property type="entry name" value="GtrA_CellWall_Glycosyl"/>
</dbReference>
<comment type="similarity">
    <text evidence="2">Belongs to the GtrA family.</text>
</comment>
<dbReference type="GO" id="GO:0005886">
    <property type="term" value="C:plasma membrane"/>
    <property type="evidence" value="ECO:0007669"/>
    <property type="project" value="TreeGrafter"/>
</dbReference>
<keyword evidence="3 6" id="KW-0812">Transmembrane</keyword>
<feature type="transmembrane region" description="Helical" evidence="6">
    <location>
        <begin position="75"/>
        <end position="93"/>
    </location>
</feature>
<evidence type="ECO:0000256" key="2">
    <source>
        <dbReference type="ARBA" id="ARBA00009399"/>
    </source>
</evidence>
<protein>
    <submittedName>
        <fullName evidence="8">GtrA family protein</fullName>
    </submittedName>
</protein>
<evidence type="ECO:0000313" key="8">
    <source>
        <dbReference type="EMBL" id="NNM71317.1"/>
    </source>
</evidence>
<keyword evidence="4 6" id="KW-1133">Transmembrane helix</keyword>
<dbReference type="PANTHER" id="PTHR38459">
    <property type="entry name" value="PROPHAGE BACTOPRENOL-LINKED GLUCOSE TRANSLOCASE HOMOLOG"/>
    <property type="match status" value="1"/>
</dbReference>
<dbReference type="PANTHER" id="PTHR38459:SF1">
    <property type="entry name" value="PROPHAGE BACTOPRENOL-LINKED GLUCOSE TRANSLOCASE HOMOLOG"/>
    <property type="match status" value="1"/>
</dbReference>
<sequence length="132" mass="14402">MRALLRQFSAFFGVGIAAAIVHYGLLVSLVEGYRMEAVRATLVGYVGGGIVSYLLNRRHTYASDRPHREAGWRFAVVALVGFGLTWAAMALFVRALGAPYLPAQVATTGIVLVWSFLAHKLWTFRAPPAVLP</sequence>
<proteinExistence type="inferred from homology"/>
<gene>
    <name evidence="8" type="ORF">HJG44_02770</name>
</gene>
<comment type="caution">
    <text evidence="8">The sequence shown here is derived from an EMBL/GenBank/DDBJ whole genome shotgun (WGS) entry which is preliminary data.</text>
</comment>
<feature type="transmembrane region" description="Helical" evidence="6">
    <location>
        <begin position="37"/>
        <end position="55"/>
    </location>
</feature>
<dbReference type="Pfam" id="PF04138">
    <property type="entry name" value="GtrA_DPMS_TM"/>
    <property type="match status" value="1"/>
</dbReference>
<evidence type="ECO:0000256" key="5">
    <source>
        <dbReference type="ARBA" id="ARBA00023136"/>
    </source>
</evidence>
<dbReference type="Proteomes" id="UP000564885">
    <property type="component" value="Unassembled WGS sequence"/>
</dbReference>
<dbReference type="EMBL" id="JABEPP010000001">
    <property type="protein sequence ID" value="NNM71317.1"/>
    <property type="molecule type" value="Genomic_DNA"/>
</dbReference>
<dbReference type="AlphaFoldDB" id="A0A849I5J9"/>
<feature type="domain" description="GtrA/DPMS transmembrane" evidence="7">
    <location>
        <begin position="11"/>
        <end position="124"/>
    </location>
</feature>
<organism evidence="8 9">
    <name type="scientific">Enterovirga aerilata</name>
    <dbReference type="NCBI Taxonomy" id="2730920"/>
    <lineage>
        <taxon>Bacteria</taxon>
        <taxon>Pseudomonadati</taxon>
        <taxon>Pseudomonadota</taxon>
        <taxon>Alphaproteobacteria</taxon>
        <taxon>Hyphomicrobiales</taxon>
        <taxon>Methylobacteriaceae</taxon>
        <taxon>Enterovirga</taxon>
    </lineage>
</organism>
<feature type="transmembrane region" description="Helical" evidence="6">
    <location>
        <begin position="99"/>
        <end position="117"/>
    </location>
</feature>
<feature type="transmembrane region" description="Helical" evidence="6">
    <location>
        <begin position="7"/>
        <end position="25"/>
    </location>
</feature>
<reference evidence="8 9" key="1">
    <citation type="submission" date="2020-04" db="EMBL/GenBank/DDBJ databases">
        <title>Enterovirga sp. isolate from soil.</title>
        <authorList>
            <person name="Chea S."/>
            <person name="Kim D.-U."/>
        </authorList>
    </citation>
    <scope>NUCLEOTIDE SEQUENCE [LARGE SCALE GENOMIC DNA]</scope>
    <source>
        <strain evidence="8 9">DB1703</strain>
    </source>
</reference>
<evidence type="ECO:0000256" key="4">
    <source>
        <dbReference type="ARBA" id="ARBA00022989"/>
    </source>
</evidence>
<accession>A0A849I5J9</accession>
<dbReference type="InterPro" id="IPR007267">
    <property type="entry name" value="GtrA_DPMS_TM"/>
</dbReference>
<evidence type="ECO:0000256" key="6">
    <source>
        <dbReference type="SAM" id="Phobius"/>
    </source>
</evidence>
<dbReference type="GO" id="GO:0000271">
    <property type="term" value="P:polysaccharide biosynthetic process"/>
    <property type="evidence" value="ECO:0007669"/>
    <property type="project" value="InterPro"/>
</dbReference>
<evidence type="ECO:0000256" key="1">
    <source>
        <dbReference type="ARBA" id="ARBA00004141"/>
    </source>
</evidence>
<comment type="subcellular location">
    <subcellularLocation>
        <location evidence="1">Membrane</location>
        <topology evidence="1">Multi-pass membrane protein</topology>
    </subcellularLocation>
</comment>
<name>A0A849I5J9_9HYPH</name>